<organism evidence="7 8">
    <name type="scientific">Bordetella genomosp. 7</name>
    <dbReference type="NCBI Taxonomy" id="1416805"/>
    <lineage>
        <taxon>Bacteria</taxon>
        <taxon>Pseudomonadati</taxon>
        <taxon>Pseudomonadota</taxon>
        <taxon>Betaproteobacteria</taxon>
        <taxon>Burkholderiales</taxon>
        <taxon>Alcaligenaceae</taxon>
        <taxon>Bordetella</taxon>
    </lineage>
</organism>
<feature type="binding site" evidence="4">
    <location>
        <position position="138"/>
    </location>
    <ligand>
        <name>substrate</name>
    </ligand>
</feature>
<dbReference type="GO" id="GO:0000287">
    <property type="term" value="F:magnesium ion binding"/>
    <property type="evidence" value="ECO:0007669"/>
    <property type="project" value="TreeGrafter"/>
</dbReference>
<comment type="cofactor">
    <cofactor evidence="1">
        <name>Mg(2+)</name>
        <dbReference type="ChEBI" id="CHEBI:18420"/>
    </cofactor>
</comment>
<evidence type="ECO:0000256" key="1">
    <source>
        <dbReference type="ARBA" id="ARBA00001946"/>
    </source>
</evidence>
<evidence type="ECO:0000259" key="6">
    <source>
        <dbReference type="Pfam" id="PF03328"/>
    </source>
</evidence>
<evidence type="ECO:0000313" key="7">
    <source>
        <dbReference type="EMBL" id="OZI22481.1"/>
    </source>
</evidence>
<evidence type="ECO:0000256" key="3">
    <source>
        <dbReference type="ARBA" id="ARBA00022842"/>
    </source>
</evidence>
<evidence type="ECO:0000256" key="4">
    <source>
        <dbReference type="PIRSR" id="PIRSR015582-1"/>
    </source>
</evidence>
<dbReference type="SUPFAM" id="SSF51621">
    <property type="entry name" value="Phosphoenolpyruvate/pyruvate domain"/>
    <property type="match status" value="1"/>
</dbReference>
<dbReference type="Proteomes" id="UP000216947">
    <property type="component" value="Unassembled WGS sequence"/>
</dbReference>
<feature type="binding site" evidence="4">
    <location>
        <position position="76"/>
    </location>
    <ligand>
        <name>substrate</name>
    </ligand>
</feature>
<accession>A0A261RC18</accession>
<evidence type="ECO:0000313" key="8">
    <source>
        <dbReference type="Proteomes" id="UP000216947"/>
    </source>
</evidence>
<gene>
    <name evidence="7" type="ORF">CAL19_08065</name>
</gene>
<dbReference type="PANTHER" id="PTHR32308">
    <property type="entry name" value="LYASE BETA SUBUNIT, PUTATIVE (AFU_ORTHOLOGUE AFUA_4G13030)-RELATED"/>
    <property type="match status" value="1"/>
</dbReference>
<feature type="binding site" evidence="5">
    <location>
        <position position="165"/>
    </location>
    <ligand>
        <name>Mg(2+)</name>
        <dbReference type="ChEBI" id="CHEBI:18420"/>
    </ligand>
</feature>
<evidence type="ECO:0000256" key="5">
    <source>
        <dbReference type="PIRSR" id="PIRSR015582-2"/>
    </source>
</evidence>
<dbReference type="InterPro" id="IPR040442">
    <property type="entry name" value="Pyrv_kinase-like_dom_sf"/>
</dbReference>
<protein>
    <submittedName>
        <fullName evidence="7">CoA ester lyase</fullName>
    </submittedName>
</protein>
<dbReference type="GO" id="GO:0016829">
    <property type="term" value="F:lyase activity"/>
    <property type="evidence" value="ECO:0007669"/>
    <property type="project" value="UniProtKB-KW"/>
</dbReference>
<keyword evidence="8" id="KW-1185">Reference proteome</keyword>
<dbReference type="Pfam" id="PF03328">
    <property type="entry name" value="HpcH_HpaI"/>
    <property type="match status" value="1"/>
</dbReference>
<feature type="domain" description="HpcH/HpaI aldolase/citrate lyase" evidence="6">
    <location>
        <begin position="15"/>
        <end position="202"/>
    </location>
</feature>
<dbReference type="InterPro" id="IPR005000">
    <property type="entry name" value="Aldolase/citrate-lyase_domain"/>
</dbReference>
<feature type="binding site" evidence="5">
    <location>
        <position position="138"/>
    </location>
    <ligand>
        <name>Mg(2+)</name>
        <dbReference type="ChEBI" id="CHEBI:18420"/>
    </ligand>
</feature>
<comment type="caution">
    <text evidence="7">The sequence shown here is derived from an EMBL/GenBank/DDBJ whole genome shotgun (WGS) entry which is preliminary data.</text>
</comment>
<dbReference type="EMBL" id="NEVK01000004">
    <property type="protein sequence ID" value="OZI22481.1"/>
    <property type="molecule type" value="Genomic_DNA"/>
</dbReference>
<dbReference type="InterPro" id="IPR015813">
    <property type="entry name" value="Pyrv/PenolPyrv_kinase-like_dom"/>
</dbReference>
<sequence length="302" mass="32453">MKPELLPLRPARLRRSWMFVPGLDEAAQRRGLESGADVLVADLEEFTAPADRPAARQRIVALFKLCRARGTVAAVRINTLAGDGLADLRGIMPGAPDAILLPHAENAEQIRALDEAIAACEAEFGLAAGRTEIVPTLESARGVSRAIEILGASDRVSACLLAAEDLTADLGAERGPDGIELHALRSRFLVDCAAAGCVPIDCPFNYRDPRALADDLRWARRIGLKSKCAVFAEQVPAIHAAFTPNAAEVRSARALVLAYEAQKRGEPDAGAPIDPPDYNTARRLLARHAEFEEWHAVTHPAS</sequence>
<dbReference type="PIRSF" id="PIRSF015582">
    <property type="entry name" value="Cit_lyase_B"/>
    <property type="match status" value="1"/>
</dbReference>
<dbReference type="GO" id="GO:0006107">
    <property type="term" value="P:oxaloacetate metabolic process"/>
    <property type="evidence" value="ECO:0007669"/>
    <property type="project" value="TreeGrafter"/>
</dbReference>
<keyword evidence="2 5" id="KW-0479">Metal-binding</keyword>
<reference evidence="8" key="1">
    <citation type="submission" date="2017-05" db="EMBL/GenBank/DDBJ databases">
        <title>Complete and WGS of Bordetella genogroups.</title>
        <authorList>
            <person name="Spilker T."/>
            <person name="Lipuma J."/>
        </authorList>
    </citation>
    <scope>NUCLEOTIDE SEQUENCE [LARGE SCALE GENOMIC DNA]</scope>
    <source>
        <strain evidence="8">AU18089</strain>
    </source>
</reference>
<name>A0A261RC18_9BORD</name>
<dbReference type="InterPro" id="IPR011206">
    <property type="entry name" value="Citrate_lyase_beta/mcl1/mcl2"/>
</dbReference>
<evidence type="ECO:0000256" key="2">
    <source>
        <dbReference type="ARBA" id="ARBA00022723"/>
    </source>
</evidence>
<keyword evidence="3 5" id="KW-0460">Magnesium</keyword>
<dbReference type="RefSeq" id="WP_026641353.1">
    <property type="nucleotide sequence ID" value="NZ_NEVI01000013.1"/>
</dbReference>
<dbReference type="OrthoDB" id="6427869at2"/>
<dbReference type="AlphaFoldDB" id="A0A261RC18"/>
<dbReference type="PANTHER" id="PTHR32308:SF0">
    <property type="entry name" value="HPCH_HPAI ALDOLASE_CITRATE LYASE DOMAIN-CONTAINING PROTEIN"/>
    <property type="match status" value="1"/>
</dbReference>
<proteinExistence type="predicted"/>
<dbReference type="Gene3D" id="3.20.20.60">
    <property type="entry name" value="Phosphoenolpyruvate-binding domains"/>
    <property type="match status" value="1"/>
</dbReference>
<keyword evidence="7" id="KW-0456">Lyase</keyword>